<reference evidence="1" key="1">
    <citation type="journal article" date="2023" name="Mol. Phylogenet. Evol.">
        <title>Genome-scale phylogeny and comparative genomics of the fungal order Sordariales.</title>
        <authorList>
            <person name="Hensen N."/>
            <person name="Bonometti L."/>
            <person name="Westerberg I."/>
            <person name="Brannstrom I.O."/>
            <person name="Guillou S."/>
            <person name="Cros-Aarteil S."/>
            <person name="Calhoun S."/>
            <person name="Haridas S."/>
            <person name="Kuo A."/>
            <person name="Mondo S."/>
            <person name="Pangilinan J."/>
            <person name="Riley R."/>
            <person name="LaButti K."/>
            <person name="Andreopoulos B."/>
            <person name="Lipzen A."/>
            <person name="Chen C."/>
            <person name="Yan M."/>
            <person name="Daum C."/>
            <person name="Ng V."/>
            <person name="Clum A."/>
            <person name="Steindorff A."/>
            <person name="Ohm R.A."/>
            <person name="Martin F."/>
            <person name="Silar P."/>
            <person name="Natvig D.O."/>
            <person name="Lalanne C."/>
            <person name="Gautier V."/>
            <person name="Ament-Velasquez S.L."/>
            <person name="Kruys A."/>
            <person name="Hutchinson M.I."/>
            <person name="Powell A.J."/>
            <person name="Barry K."/>
            <person name="Miller A.N."/>
            <person name="Grigoriev I.V."/>
            <person name="Debuchy R."/>
            <person name="Gladieux P."/>
            <person name="Hiltunen Thoren M."/>
            <person name="Johannesson H."/>
        </authorList>
    </citation>
    <scope>NUCLEOTIDE SEQUENCE</scope>
    <source>
        <strain evidence="1">FGSC 1904</strain>
    </source>
</reference>
<sequence>MHLQCVSALVLRSISHATPPRPFSGGCSFPFASIQVDFSSFVNFAPQTLFAFVFTSIHCVCFRPANNPWTLILAFSVSL</sequence>
<gene>
    <name evidence="1" type="ORF">B0T20DRAFT_409057</name>
</gene>
<dbReference type="AlphaFoldDB" id="A0AAE0UCU1"/>
<protein>
    <submittedName>
        <fullName evidence="1">Uncharacterized protein</fullName>
    </submittedName>
</protein>
<dbReference type="Proteomes" id="UP001281003">
    <property type="component" value="Unassembled WGS sequence"/>
</dbReference>
<organism evidence="1 2">
    <name type="scientific">Sordaria brevicollis</name>
    <dbReference type="NCBI Taxonomy" id="83679"/>
    <lineage>
        <taxon>Eukaryota</taxon>
        <taxon>Fungi</taxon>
        <taxon>Dikarya</taxon>
        <taxon>Ascomycota</taxon>
        <taxon>Pezizomycotina</taxon>
        <taxon>Sordariomycetes</taxon>
        <taxon>Sordariomycetidae</taxon>
        <taxon>Sordariales</taxon>
        <taxon>Sordariaceae</taxon>
        <taxon>Sordaria</taxon>
    </lineage>
</organism>
<reference evidence="1" key="2">
    <citation type="submission" date="2023-07" db="EMBL/GenBank/DDBJ databases">
        <authorList>
            <consortium name="Lawrence Berkeley National Laboratory"/>
            <person name="Haridas S."/>
            <person name="Hensen N."/>
            <person name="Bonometti L."/>
            <person name="Westerberg I."/>
            <person name="Brannstrom I.O."/>
            <person name="Guillou S."/>
            <person name="Cros-Aarteil S."/>
            <person name="Calhoun S."/>
            <person name="Kuo A."/>
            <person name="Mondo S."/>
            <person name="Pangilinan J."/>
            <person name="Riley R."/>
            <person name="LaButti K."/>
            <person name="Andreopoulos B."/>
            <person name="Lipzen A."/>
            <person name="Chen C."/>
            <person name="Yanf M."/>
            <person name="Daum C."/>
            <person name="Ng V."/>
            <person name="Clum A."/>
            <person name="Steindorff A."/>
            <person name="Ohm R."/>
            <person name="Martin F."/>
            <person name="Silar P."/>
            <person name="Natvig D."/>
            <person name="Lalanne C."/>
            <person name="Gautier V."/>
            <person name="Ament-velasquez S.L."/>
            <person name="Kruys A."/>
            <person name="Hutchinson M.I."/>
            <person name="Powell A.J."/>
            <person name="Barry K."/>
            <person name="Miller A.N."/>
            <person name="Grigoriev I.V."/>
            <person name="Debuchy R."/>
            <person name="Gladieux P."/>
            <person name="Thoren M.H."/>
            <person name="Johannesson H."/>
        </authorList>
    </citation>
    <scope>NUCLEOTIDE SEQUENCE</scope>
    <source>
        <strain evidence="1">FGSC 1904</strain>
    </source>
</reference>
<evidence type="ECO:0000313" key="1">
    <source>
        <dbReference type="EMBL" id="KAK3399040.1"/>
    </source>
</evidence>
<name>A0AAE0UCU1_SORBR</name>
<proteinExistence type="predicted"/>
<dbReference type="EMBL" id="JAUTDP010000005">
    <property type="protein sequence ID" value="KAK3399040.1"/>
    <property type="molecule type" value="Genomic_DNA"/>
</dbReference>
<comment type="caution">
    <text evidence="1">The sequence shown here is derived from an EMBL/GenBank/DDBJ whole genome shotgun (WGS) entry which is preliminary data.</text>
</comment>
<keyword evidence="2" id="KW-1185">Reference proteome</keyword>
<accession>A0AAE0UCU1</accession>
<evidence type="ECO:0000313" key="2">
    <source>
        <dbReference type="Proteomes" id="UP001281003"/>
    </source>
</evidence>